<evidence type="ECO:0000259" key="1">
    <source>
        <dbReference type="Pfam" id="PF06985"/>
    </source>
</evidence>
<dbReference type="RefSeq" id="XP_066663384.1">
    <property type="nucleotide sequence ID" value="XM_066817692.1"/>
</dbReference>
<name>A0ABR1V604_9PEZI</name>
<dbReference type="PANTHER" id="PTHR10622">
    <property type="entry name" value="HET DOMAIN-CONTAINING PROTEIN"/>
    <property type="match status" value="1"/>
</dbReference>
<dbReference type="GeneID" id="92050752"/>
<reference evidence="2 3" key="1">
    <citation type="submission" date="2023-01" db="EMBL/GenBank/DDBJ databases">
        <title>Analysis of 21 Apiospora genomes using comparative genomics revels a genus with tremendous synthesis potential of carbohydrate active enzymes and secondary metabolites.</title>
        <authorList>
            <person name="Sorensen T."/>
        </authorList>
    </citation>
    <scope>NUCLEOTIDE SEQUENCE [LARGE SCALE GENOMIC DNA]</scope>
    <source>
        <strain evidence="2 3">CBS 114990</strain>
    </source>
</reference>
<feature type="domain" description="Heterokaryon incompatibility" evidence="1">
    <location>
        <begin position="20"/>
        <end position="107"/>
    </location>
</feature>
<accession>A0ABR1V604</accession>
<organism evidence="2 3">
    <name type="scientific">Apiospora hydei</name>
    <dbReference type="NCBI Taxonomy" id="1337664"/>
    <lineage>
        <taxon>Eukaryota</taxon>
        <taxon>Fungi</taxon>
        <taxon>Dikarya</taxon>
        <taxon>Ascomycota</taxon>
        <taxon>Pezizomycotina</taxon>
        <taxon>Sordariomycetes</taxon>
        <taxon>Xylariomycetidae</taxon>
        <taxon>Amphisphaeriales</taxon>
        <taxon>Apiosporaceae</taxon>
        <taxon>Apiospora</taxon>
    </lineage>
</organism>
<comment type="caution">
    <text evidence="2">The sequence shown here is derived from an EMBL/GenBank/DDBJ whole genome shotgun (WGS) entry which is preliminary data.</text>
</comment>
<evidence type="ECO:0000313" key="3">
    <source>
        <dbReference type="Proteomes" id="UP001433268"/>
    </source>
</evidence>
<sequence length="512" mass="58049">MRLINTKTFLLESIYTQVPYAILSHTWGPEEISFQEWEVVHDSGAIQGQCPHTQKMSRPNVTRKKGYEKVIGACQQAARDGIQYLWCDTNCIDKTSSAELSEAINSMLFTTIHRKALEDSSSIPTFSIAQRMSWAADRRTTVPEDMTYCLLGIFDINMPMLYGQGTKAFLKLQEEIIKVSDDHSILAWDHTNLPSEPTSGLAKSPAAFKTCGDISRCNDIKQSSHAITNLGISMRLELMRTTIPDVVLAGLNCCRALYQPQTQKTTSTRLGREEFQIWIPLLATGNKGDHRWLRSHTPTSKVYLDAQFQVMGNSTTCDLFILTELRTQQIAASVEPQILQARYCPESSGFLTRIGFGDIDHIQSYLDVYDVRGFTITTMRRCRSRDFSHQLVSSGLFSVLFSAVWGLNGSPVTTRHTVIQARPSDIFAKTRSENRWDILYDQHGQHAQTVEELCVKLSTLHEEVLAYFPEGSHHYSDKAWPLVQQSESPLHDFRRRSVLPVKVIFRDPTHIH</sequence>
<proteinExistence type="predicted"/>
<protein>
    <submittedName>
        <fullName evidence="2">HET domain-containing protein</fullName>
    </submittedName>
</protein>
<evidence type="ECO:0000313" key="2">
    <source>
        <dbReference type="EMBL" id="KAK8066631.1"/>
    </source>
</evidence>
<dbReference type="Pfam" id="PF06985">
    <property type="entry name" value="HET"/>
    <property type="match status" value="1"/>
</dbReference>
<dbReference type="EMBL" id="JAQQWN010000009">
    <property type="protein sequence ID" value="KAK8066631.1"/>
    <property type="molecule type" value="Genomic_DNA"/>
</dbReference>
<dbReference type="InterPro" id="IPR010730">
    <property type="entry name" value="HET"/>
</dbReference>
<gene>
    <name evidence="2" type="ORF">PG997_013378</name>
</gene>
<dbReference type="Proteomes" id="UP001433268">
    <property type="component" value="Unassembled WGS sequence"/>
</dbReference>
<dbReference type="PANTHER" id="PTHR10622:SF10">
    <property type="entry name" value="HET DOMAIN-CONTAINING PROTEIN"/>
    <property type="match status" value="1"/>
</dbReference>
<keyword evidence="3" id="KW-1185">Reference proteome</keyword>